<dbReference type="GO" id="GO:0003700">
    <property type="term" value="F:DNA-binding transcription factor activity"/>
    <property type="evidence" value="ECO:0007669"/>
    <property type="project" value="InterPro"/>
</dbReference>
<evidence type="ECO:0000256" key="8">
    <source>
        <dbReference type="ARBA" id="ARBA00037973"/>
    </source>
</evidence>
<feature type="compositionally biased region" description="Low complexity" evidence="9">
    <location>
        <begin position="36"/>
        <end position="48"/>
    </location>
</feature>
<dbReference type="AlphaFoldDB" id="A0AAD6KAC2"/>
<keyword evidence="12" id="KW-1185">Reference proteome</keyword>
<dbReference type="FunFam" id="3.30.730.10:FF:000004">
    <property type="entry name" value="AP2-like ethylene-responsive transcription factor"/>
    <property type="match status" value="1"/>
</dbReference>
<dbReference type="GO" id="GO:0005634">
    <property type="term" value="C:nucleus"/>
    <property type="evidence" value="ECO:0007669"/>
    <property type="project" value="UniProtKB-SubCell"/>
</dbReference>
<evidence type="ECO:0000259" key="10">
    <source>
        <dbReference type="PROSITE" id="PS51032"/>
    </source>
</evidence>
<accession>A0AAD6KAC2</accession>
<comment type="caution">
    <text evidence="11">The sequence shown here is derived from an EMBL/GenBank/DDBJ whole genome shotgun (WGS) entry which is preliminary data.</text>
</comment>
<feature type="region of interest" description="Disordered" evidence="9">
    <location>
        <begin position="121"/>
        <end position="142"/>
    </location>
</feature>
<dbReference type="PANTHER" id="PTHR32467">
    <property type="entry name" value="AP2-LIKE ETHYLENE-RESPONSIVE TRANSCRIPTION FACTOR"/>
    <property type="match status" value="1"/>
</dbReference>
<evidence type="ECO:0000313" key="12">
    <source>
        <dbReference type="Proteomes" id="UP001162972"/>
    </source>
</evidence>
<dbReference type="InterPro" id="IPR001471">
    <property type="entry name" value="AP2/ERF_dom"/>
</dbReference>
<evidence type="ECO:0000256" key="7">
    <source>
        <dbReference type="ARBA" id="ARBA00023242"/>
    </source>
</evidence>
<evidence type="ECO:0000256" key="5">
    <source>
        <dbReference type="ARBA" id="ARBA00023159"/>
    </source>
</evidence>
<reference evidence="11 12" key="1">
    <citation type="journal article" date="2023" name="Int. J. Mol. Sci.">
        <title>De Novo Assembly and Annotation of 11 Diverse Shrub Willow (Salix) Genomes Reveals Novel Gene Organization in Sex-Linked Regions.</title>
        <authorList>
            <person name="Hyden B."/>
            <person name="Feng K."/>
            <person name="Yates T.B."/>
            <person name="Jawdy S."/>
            <person name="Cereghino C."/>
            <person name="Smart L.B."/>
            <person name="Muchero W."/>
        </authorList>
    </citation>
    <scope>NUCLEOTIDE SEQUENCE [LARGE SCALE GENOMIC DNA]</scope>
    <source>
        <tissue evidence="11">Shoot tip</tissue>
    </source>
</reference>
<dbReference type="Gene3D" id="3.30.730.10">
    <property type="entry name" value="AP2/ERF domain"/>
    <property type="match status" value="2"/>
</dbReference>
<evidence type="ECO:0000256" key="4">
    <source>
        <dbReference type="ARBA" id="ARBA00023125"/>
    </source>
</evidence>
<feature type="compositionally biased region" description="Acidic residues" evidence="9">
    <location>
        <begin position="51"/>
        <end position="62"/>
    </location>
</feature>
<dbReference type="GO" id="GO:0003677">
    <property type="term" value="F:DNA binding"/>
    <property type="evidence" value="ECO:0007669"/>
    <property type="project" value="UniProtKB-KW"/>
</dbReference>
<keyword evidence="3" id="KW-0805">Transcription regulation</keyword>
<dbReference type="SUPFAM" id="SSF54171">
    <property type="entry name" value="DNA-binding domain"/>
    <property type="match status" value="2"/>
</dbReference>
<gene>
    <name evidence="11" type="ORF">OIU84_029888</name>
</gene>
<feature type="domain" description="AP2/ERF" evidence="10">
    <location>
        <begin position="142"/>
        <end position="198"/>
    </location>
</feature>
<evidence type="ECO:0000256" key="6">
    <source>
        <dbReference type="ARBA" id="ARBA00023163"/>
    </source>
</evidence>
<evidence type="ECO:0000256" key="3">
    <source>
        <dbReference type="ARBA" id="ARBA00023015"/>
    </source>
</evidence>
<dbReference type="InterPro" id="IPR036955">
    <property type="entry name" value="AP2/ERF_dom_sf"/>
</dbReference>
<dbReference type="Pfam" id="PF00847">
    <property type="entry name" value="AP2"/>
    <property type="match status" value="2"/>
</dbReference>
<dbReference type="PRINTS" id="PR00367">
    <property type="entry name" value="ETHRSPELEMNT"/>
</dbReference>
<keyword evidence="4" id="KW-0238">DNA-binding</keyword>
<feature type="compositionally biased region" description="Gly residues" evidence="9">
    <location>
        <begin position="83"/>
        <end position="96"/>
    </location>
</feature>
<dbReference type="SMART" id="SM00380">
    <property type="entry name" value="AP2"/>
    <property type="match status" value="2"/>
</dbReference>
<evidence type="ECO:0000313" key="11">
    <source>
        <dbReference type="EMBL" id="KAJ6419855.1"/>
    </source>
</evidence>
<keyword evidence="6" id="KW-0804">Transcription</keyword>
<keyword evidence="2" id="KW-0677">Repeat</keyword>
<dbReference type="InterPro" id="IPR016177">
    <property type="entry name" value="DNA-bd_dom_sf"/>
</dbReference>
<proteinExistence type="inferred from homology"/>
<dbReference type="PANTHER" id="PTHR32467:SF142">
    <property type="entry name" value="FLORAL HOMEOTIC PROTEIN APETALA 2"/>
    <property type="match status" value="1"/>
</dbReference>
<dbReference type="CDD" id="cd00018">
    <property type="entry name" value="AP2"/>
    <property type="match status" value="2"/>
</dbReference>
<feature type="compositionally biased region" description="Polar residues" evidence="9">
    <location>
        <begin position="388"/>
        <end position="411"/>
    </location>
</feature>
<protein>
    <recommendedName>
        <fullName evidence="10">AP2/ERF domain-containing protein</fullName>
    </recommendedName>
</protein>
<feature type="region of interest" description="Disordered" evidence="9">
    <location>
        <begin position="374"/>
        <end position="411"/>
    </location>
</feature>
<organism evidence="11 12">
    <name type="scientific">Salix udensis</name>
    <dbReference type="NCBI Taxonomy" id="889485"/>
    <lineage>
        <taxon>Eukaryota</taxon>
        <taxon>Viridiplantae</taxon>
        <taxon>Streptophyta</taxon>
        <taxon>Embryophyta</taxon>
        <taxon>Tracheophyta</taxon>
        <taxon>Spermatophyta</taxon>
        <taxon>Magnoliopsida</taxon>
        <taxon>eudicotyledons</taxon>
        <taxon>Gunneridae</taxon>
        <taxon>Pentapetalae</taxon>
        <taxon>rosids</taxon>
        <taxon>fabids</taxon>
        <taxon>Malpighiales</taxon>
        <taxon>Salicaceae</taxon>
        <taxon>Saliceae</taxon>
        <taxon>Salix</taxon>
    </lineage>
</organism>
<dbReference type="EMBL" id="JAPFFJ010000009">
    <property type="protein sequence ID" value="KAJ6419855.1"/>
    <property type="molecule type" value="Genomic_DNA"/>
</dbReference>
<keyword evidence="7" id="KW-0539">Nucleus</keyword>
<feature type="region of interest" description="Disordered" evidence="9">
    <location>
        <begin position="77"/>
        <end position="96"/>
    </location>
</feature>
<keyword evidence="5" id="KW-0010">Activator</keyword>
<evidence type="ECO:0000256" key="1">
    <source>
        <dbReference type="ARBA" id="ARBA00004123"/>
    </source>
</evidence>
<dbReference type="Proteomes" id="UP001162972">
    <property type="component" value="Chromosome 7"/>
</dbReference>
<comment type="subcellular location">
    <subcellularLocation>
        <location evidence="1">Nucleus</location>
    </subcellularLocation>
</comment>
<dbReference type="PROSITE" id="PS51032">
    <property type="entry name" value="AP2_ERF"/>
    <property type="match status" value="2"/>
</dbReference>
<feature type="region of interest" description="Disordered" evidence="9">
    <location>
        <begin position="1"/>
        <end position="69"/>
    </location>
</feature>
<feature type="domain" description="AP2/ERF" evidence="10">
    <location>
        <begin position="234"/>
        <end position="291"/>
    </location>
</feature>
<evidence type="ECO:0000256" key="9">
    <source>
        <dbReference type="SAM" id="MobiDB-lite"/>
    </source>
</evidence>
<name>A0AAD6KAC2_9ROSI</name>
<comment type="similarity">
    <text evidence="8">Belongs to the AP2/ERF transcription factor family. AP2 subfamily.</text>
</comment>
<sequence length="485" mass="54108">MWNLNDSPDQARDDESEGCSSQKTSIDGEDDKGKRVGSVSNSSSSAVVIEDGSEEEDADSVDMSDPPVTRQFFPLEDQEMGSTSGGGGSFGDGDGVGGGFPRAHWVGVKFCQSESSFASQKSMEVSQPLKKSRRGPRSRSSQYRGVTFYRRTGRWESHIWDCGKQVYLGGFDTAHAAARAYDRAAIKFRGVEADINFRIEDYEEDLKQMSNLTKEEFVHVLRRQSTGFPRGSSKYRGVTLHKCGRWEARMGQFLGKKYVYLGLFDTEIEAARAYDKAAIKCNGKEAVTNFDPSIYANLDLSLGNPASKQNSVEFGEDRHNVAMDPATMPSEPNWQNQGLRPKQLNLHRSDNDGHGRDGYGETETTQLLSKIHIQSQASLKSSEMPRYEQQQFRSHGDSQMNPFLPPQFNSPNYQIQYPGSSNGGRIGSDLSLTPAELHYRHHYQQWQAGPPQFANAAASSGFQQQIRTPQNWLQKNGFNSLMRPS</sequence>
<dbReference type="FunFam" id="3.30.730.10:FF:000002">
    <property type="entry name" value="AP2-like ethylene-responsive transcription factor"/>
    <property type="match status" value="1"/>
</dbReference>
<evidence type="ECO:0000256" key="2">
    <source>
        <dbReference type="ARBA" id="ARBA00022737"/>
    </source>
</evidence>